<dbReference type="PANTHER" id="PTHR30204">
    <property type="entry name" value="REDOX-CYCLING DRUG-SENSING TRANSCRIPTIONAL ACTIVATOR SOXR"/>
    <property type="match status" value="1"/>
</dbReference>
<evidence type="ECO:0000259" key="2">
    <source>
        <dbReference type="PROSITE" id="PS50937"/>
    </source>
</evidence>
<proteinExistence type="predicted"/>
<keyword evidence="1" id="KW-0238">DNA-binding</keyword>
<dbReference type="GO" id="GO:0003677">
    <property type="term" value="F:DNA binding"/>
    <property type="evidence" value="ECO:0007669"/>
    <property type="project" value="UniProtKB-KW"/>
</dbReference>
<feature type="domain" description="HTH merR-type" evidence="2">
    <location>
        <begin position="1"/>
        <end position="71"/>
    </location>
</feature>
<dbReference type="OrthoDB" id="9792348at2"/>
<dbReference type="EMBL" id="MPIN01000008">
    <property type="protein sequence ID" value="OJH37321.1"/>
    <property type="molecule type" value="Genomic_DNA"/>
</dbReference>
<gene>
    <name evidence="3" type="ORF">BON30_28920</name>
</gene>
<dbReference type="PRINTS" id="PR00040">
    <property type="entry name" value="HTHMERR"/>
</dbReference>
<dbReference type="RefSeq" id="WP_071901656.1">
    <property type="nucleotide sequence ID" value="NZ_MPIN01000008.1"/>
</dbReference>
<dbReference type="GO" id="GO:0003700">
    <property type="term" value="F:DNA-binding transcription factor activity"/>
    <property type="evidence" value="ECO:0007669"/>
    <property type="project" value="InterPro"/>
</dbReference>
<comment type="caution">
    <text evidence="3">The sequence shown here is derived from an EMBL/GenBank/DDBJ whole genome shotgun (WGS) entry which is preliminary data.</text>
</comment>
<dbReference type="AlphaFoldDB" id="A0A1L9B4Z1"/>
<dbReference type="PANTHER" id="PTHR30204:SF97">
    <property type="entry name" value="MERR FAMILY REGULATORY PROTEIN"/>
    <property type="match status" value="1"/>
</dbReference>
<reference evidence="3 4" key="2">
    <citation type="submission" date="2016-12" db="EMBL/GenBank/DDBJ databases">
        <title>Draft Genome Sequence of Cystobacter ferrugineus Strain Cbfe23.</title>
        <authorList>
            <person name="Akbar S."/>
            <person name="Dowd S.E."/>
            <person name="Stevens D.C."/>
        </authorList>
    </citation>
    <scope>NUCLEOTIDE SEQUENCE [LARGE SCALE GENOMIC DNA]</scope>
    <source>
        <strain evidence="3 4">Cbfe23</strain>
    </source>
</reference>
<evidence type="ECO:0000313" key="3">
    <source>
        <dbReference type="EMBL" id="OJH37321.1"/>
    </source>
</evidence>
<dbReference type="InterPro" id="IPR036244">
    <property type="entry name" value="TipA-like_antibiotic-bd"/>
</dbReference>
<dbReference type="Proteomes" id="UP000182229">
    <property type="component" value="Unassembled WGS sequence"/>
</dbReference>
<organism evidence="3 4">
    <name type="scientific">Cystobacter ferrugineus</name>
    <dbReference type="NCBI Taxonomy" id="83449"/>
    <lineage>
        <taxon>Bacteria</taxon>
        <taxon>Pseudomonadati</taxon>
        <taxon>Myxococcota</taxon>
        <taxon>Myxococcia</taxon>
        <taxon>Myxococcales</taxon>
        <taxon>Cystobacterineae</taxon>
        <taxon>Archangiaceae</taxon>
        <taxon>Cystobacter</taxon>
    </lineage>
</organism>
<sequence length="247" mass="28557">MEWSIQDIARLAGTTSRTLRHYDDVGLLKPSRIGSNGYRYYDQAALVRLQRILLLRELGLGLPAIAEVLEGQKDTAKALQTHLTWLRREQQRLARQITSVETTIRKLNGGEQIMAEEILDGFDNSQYEEEVVQRWGRDAYDKSQRQWTALSKDKQRDMMAEQERLAQALAEASARGEDVASDEVQELVRQHHTWVSFFWVPNREAYINLGEMYVADPRFTAVYDKHAPGATRFIRDAMRVFAEKNLE</sequence>
<dbReference type="STRING" id="83449.BON30_28920"/>
<dbReference type="Gene3D" id="1.10.1660.10">
    <property type="match status" value="1"/>
</dbReference>
<name>A0A1L9B4Z1_9BACT</name>
<evidence type="ECO:0000256" key="1">
    <source>
        <dbReference type="ARBA" id="ARBA00023125"/>
    </source>
</evidence>
<dbReference type="SUPFAM" id="SSF89082">
    <property type="entry name" value="Antibiotic binding domain of TipA-like multidrug resistance regulators"/>
    <property type="match status" value="1"/>
</dbReference>
<keyword evidence="4" id="KW-1185">Reference proteome</keyword>
<dbReference type="Pfam" id="PF13411">
    <property type="entry name" value="MerR_1"/>
    <property type="match status" value="1"/>
</dbReference>
<dbReference type="Gene3D" id="1.10.490.50">
    <property type="entry name" value="Antibiotic binding domain of TipA-like multidrug resistance regulators"/>
    <property type="match status" value="1"/>
</dbReference>
<dbReference type="InterPro" id="IPR009061">
    <property type="entry name" value="DNA-bd_dom_put_sf"/>
</dbReference>
<dbReference type="SMART" id="SM00422">
    <property type="entry name" value="HTH_MERR"/>
    <property type="match status" value="1"/>
</dbReference>
<dbReference type="InterPro" id="IPR000551">
    <property type="entry name" value="MerR-type_HTH_dom"/>
</dbReference>
<evidence type="ECO:0000313" key="4">
    <source>
        <dbReference type="Proteomes" id="UP000182229"/>
    </source>
</evidence>
<dbReference type="Pfam" id="PF07739">
    <property type="entry name" value="TipAS"/>
    <property type="match status" value="1"/>
</dbReference>
<dbReference type="PROSITE" id="PS50937">
    <property type="entry name" value="HTH_MERR_2"/>
    <property type="match status" value="1"/>
</dbReference>
<dbReference type="SUPFAM" id="SSF46955">
    <property type="entry name" value="Putative DNA-binding domain"/>
    <property type="match status" value="1"/>
</dbReference>
<dbReference type="InterPro" id="IPR047057">
    <property type="entry name" value="MerR_fam"/>
</dbReference>
<reference evidence="4" key="1">
    <citation type="submission" date="2016-11" db="EMBL/GenBank/DDBJ databases">
        <authorList>
            <person name="Shukria A."/>
            <person name="Stevens D.C."/>
        </authorList>
    </citation>
    <scope>NUCLEOTIDE SEQUENCE [LARGE SCALE GENOMIC DNA]</scope>
    <source>
        <strain evidence="4">Cbfe23</strain>
    </source>
</reference>
<dbReference type="InterPro" id="IPR012925">
    <property type="entry name" value="TipAS_dom"/>
</dbReference>
<dbReference type="CDD" id="cd01106">
    <property type="entry name" value="HTH_TipAL-Mta"/>
    <property type="match status" value="1"/>
</dbReference>
<accession>A0A1L9B4Z1</accession>
<protein>
    <submittedName>
        <fullName evidence="3">MerR family transcriptional regulator</fullName>
    </submittedName>
</protein>